<accession>K3W907</accession>
<evidence type="ECO:0000313" key="3">
    <source>
        <dbReference type="Proteomes" id="UP000019132"/>
    </source>
</evidence>
<dbReference type="Proteomes" id="UP000019132">
    <property type="component" value="Unassembled WGS sequence"/>
</dbReference>
<feature type="coiled-coil region" evidence="1">
    <location>
        <begin position="52"/>
        <end position="79"/>
    </location>
</feature>
<evidence type="ECO:0000313" key="2">
    <source>
        <dbReference type="EnsemblProtists" id="PYU1_T001448"/>
    </source>
</evidence>
<name>K3W907_GLOUD</name>
<protein>
    <submittedName>
        <fullName evidence="2">Uncharacterized protein</fullName>
    </submittedName>
</protein>
<dbReference type="AlphaFoldDB" id="K3W907"/>
<reference evidence="2" key="3">
    <citation type="submission" date="2015-02" db="UniProtKB">
        <authorList>
            <consortium name="EnsemblProtists"/>
        </authorList>
    </citation>
    <scope>IDENTIFICATION</scope>
    <source>
        <strain evidence="2">DAOM BR144</strain>
    </source>
</reference>
<keyword evidence="3" id="KW-1185">Reference proteome</keyword>
<evidence type="ECO:0000256" key="1">
    <source>
        <dbReference type="SAM" id="Coils"/>
    </source>
</evidence>
<dbReference type="PANTHER" id="PTHR35796:SF3">
    <property type="entry name" value="BHLH DOMAIN-CONTAINING PROTEIN"/>
    <property type="match status" value="1"/>
</dbReference>
<dbReference type="EMBL" id="GL376626">
    <property type="status" value="NOT_ANNOTATED_CDS"/>
    <property type="molecule type" value="Genomic_DNA"/>
</dbReference>
<dbReference type="HOGENOM" id="CLU_935323_0_0_1"/>
<reference evidence="3" key="1">
    <citation type="journal article" date="2010" name="Genome Biol.">
        <title>Genome sequence of the necrotrophic plant pathogen Pythium ultimum reveals original pathogenicity mechanisms and effector repertoire.</title>
        <authorList>
            <person name="Levesque C.A."/>
            <person name="Brouwer H."/>
            <person name="Cano L."/>
            <person name="Hamilton J.P."/>
            <person name="Holt C."/>
            <person name="Huitema E."/>
            <person name="Raffaele S."/>
            <person name="Robideau G.P."/>
            <person name="Thines M."/>
            <person name="Win J."/>
            <person name="Zerillo M.M."/>
            <person name="Beakes G.W."/>
            <person name="Boore J.L."/>
            <person name="Busam D."/>
            <person name="Dumas B."/>
            <person name="Ferriera S."/>
            <person name="Fuerstenberg S.I."/>
            <person name="Gachon C.M."/>
            <person name="Gaulin E."/>
            <person name="Govers F."/>
            <person name="Grenville-Briggs L."/>
            <person name="Horner N."/>
            <person name="Hostetler J."/>
            <person name="Jiang R.H."/>
            <person name="Johnson J."/>
            <person name="Krajaejun T."/>
            <person name="Lin H."/>
            <person name="Meijer H.J."/>
            <person name="Moore B."/>
            <person name="Morris P."/>
            <person name="Phuntmart V."/>
            <person name="Puiu D."/>
            <person name="Shetty J."/>
            <person name="Stajich J.E."/>
            <person name="Tripathy S."/>
            <person name="Wawra S."/>
            <person name="van West P."/>
            <person name="Whitty B.R."/>
            <person name="Coutinho P.M."/>
            <person name="Henrissat B."/>
            <person name="Martin F."/>
            <person name="Thomas P.D."/>
            <person name="Tyler B.M."/>
            <person name="De Vries R.P."/>
            <person name="Kamoun S."/>
            <person name="Yandell M."/>
            <person name="Tisserat N."/>
            <person name="Buell C.R."/>
        </authorList>
    </citation>
    <scope>NUCLEOTIDE SEQUENCE</scope>
    <source>
        <strain evidence="3">DAOM:BR144</strain>
    </source>
</reference>
<organism evidence="2 3">
    <name type="scientific">Globisporangium ultimum (strain ATCC 200006 / CBS 805.95 / DAOM BR144)</name>
    <name type="common">Pythium ultimum</name>
    <dbReference type="NCBI Taxonomy" id="431595"/>
    <lineage>
        <taxon>Eukaryota</taxon>
        <taxon>Sar</taxon>
        <taxon>Stramenopiles</taxon>
        <taxon>Oomycota</taxon>
        <taxon>Peronosporomycetes</taxon>
        <taxon>Pythiales</taxon>
        <taxon>Pythiaceae</taxon>
        <taxon>Globisporangium</taxon>
    </lineage>
</organism>
<sequence length="298" mass="33596">METSTKTVRRITAPPEKKLRVIMPASALMTPDPSRHRDLPVLSQQRKTTNSRKCVKDELEYLRLQAKELEDKLEKLQQTSPIATGGASMQNKNDQADETSHAFLWKRIAEHQMDQKRKSEVENLRLKELLEGQLKITQSLSKAIRKRPDLTWLESTSAPGHFDSLNDSEDSVFAECDFVNPQTEIREGQVKTDAHDRIYLEILDCNIVPFGLHATDAGVWKLLSLPSLKVTNGVYQGTPFTSVQTVVRMTPELKNTPANASHVGTLTDLLIGSFCQNLTTMHQMVENIILAESLDHQL</sequence>
<reference evidence="3" key="2">
    <citation type="submission" date="2010-04" db="EMBL/GenBank/DDBJ databases">
        <authorList>
            <person name="Buell R."/>
            <person name="Hamilton J."/>
            <person name="Hostetler J."/>
        </authorList>
    </citation>
    <scope>NUCLEOTIDE SEQUENCE [LARGE SCALE GENOMIC DNA]</scope>
    <source>
        <strain evidence="3">DAOM:BR144</strain>
    </source>
</reference>
<dbReference type="InParanoid" id="K3W907"/>
<dbReference type="STRING" id="431595.K3W907"/>
<dbReference type="eggNOG" id="ENOG502T3AZ">
    <property type="taxonomic scope" value="Eukaryota"/>
</dbReference>
<dbReference type="EnsemblProtists" id="PYU1_T001448">
    <property type="protein sequence ID" value="PYU1_T001448"/>
    <property type="gene ID" value="PYU1_G001448"/>
</dbReference>
<dbReference type="VEuPathDB" id="FungiDB:PYU1_G001448"/>
<keyword evidence="1" id="KW-0175">Coiled coil</keyword>
<proteinExistence type="predicted"/>
<dbReference type="PANTHER" id="PTHR35796">
    <property type="entry name" value="HYPOTHETICAL CYTOSOLIC PROTEIN"/>
    <property type="match status" value="1"/>
</dbReference>